<dbReference type="Pfam" id="PF21982">
    <property type="entry name" value="RecX_HTH1"/>
    <property type="match status" value="1"/>
</dbReference>
<comment type="function">
    <text evidence="5">Modulates RecA activity.</text>
</comment>
<dbReference type="Gene3D" id="1.10.10.10">
    <property type="entry name" value="Winged helix-like DNA-binding domain superfamily/Winged helix DNA-binding domain"/>
    <property type="match status" value="2"/>
</dbReference>
<sequence length="175" mass="20943">MSSEKCRNTALRYVAMRMRTEGQVADYLRRKEFEEADIADAIGFLREYRYVDDVRYCRMYFREACLKGRGRRRIEQELMRKKVDRSIIRESIDSYLSEDNEEYQQLLEEIMTEKDRALSEGRKMLKNHEESGRYADKNFLAKVGRRLMGLGYGSETIYSVIGILMKERKEEDDKR</sequence>
<dbReference type="GO" id="GO:0006282">
    <property type="term" value="P:regulation of DNA repair"/>
    <property type="evidence" value="ECO:0007669"/>
    <property type="project" value="UniProtKB-UniRule"/>
</dbReference>
<dbReference type="Pfam" id="PF02631">
    <property type="entry name" value="RecX_HTH2"/>
    <property type="match status" value="1"/>
</dbReference>
<organism evidence="8 9">
    <name type="scientific">Candidatus Fimisoma avicola</name>
    <dbReference type="NCBI Taxonomy" id="2840826"/>
    <lineage>
        <taxon>Bacteria</taxon>
        <taxon>Bacillati</taxon>
        <taxon>Bacillota</taxon>
        <taxon>Clostridia</taxon>
        <taxon>Eubacteriales</taxon>
        <taxon>Candidatus Fimisoma</taxon>
    </lineage>
</organism>
<dbReference type="InterPro" id="IPR053926">
    <property type="entry name" value="RecX_HTH_1st"/>
</dbReference>
<dbReference type="PANTHER" id="PTHR33602">
    <property type="entry name" value="REGULATORY PROTEIN RECX FAMILY PROTEIN"/>
    <property type="match status" value="1"/>
</dbReference>
<evidence type="ECO:0000256" key="3">
    <source>
        <dbReference type="ARBA" id="ARBA00018111"/>
    </source>
</evidence>
<keyword evidence="4 5" id="KW-0963">Cytoplasm</keyword>
<feature type="domain" description="RecX second three-helical" evidence="6">
    <location>
        <begin position="52"/>
        <end position="90"/>
    </location>
</feature>
<dbReference type="PANTHER" id="PTHR33602:SF1">
    <property type="entry name" value="REGULATORY PROTEIN RECX FAMILY PROTEIN"/>
    <property type="match status" value="1"/>
</dbReference>
<evidence type="ECO:0000259" key="7">
    <source>
        <dbReference type="Pfam" id="PF21982"/>
    </source>
</evidence>
<name>A0A9D1I6T3_9FIRM</name>
<dbReference type="InterPro" id="IPR053924">
    <property type="entry name" value="RecX_HTH_2nd"/>
</dbReference>
<dbReference type="InterPro" id="IPR003783">
    <property type="entry name" value="Regulatory_RecX"/>
</dbReference>
<dbReference type="AlphaFoldDB" id="A0A9D1I6T3"/>
<evidence type="ECO:0000256" key="1">
    <source>
        <dbReference type="ARBA" id="ARBA00004496"/>
    </source>
</evidence>
<evidence type="ECO:0000256" key="2">
    <source>
        <dbReference type="ARBA" id="ARBA00009695"/>
    </source>
</evidence>
<evidence type="ECO:0000313" key="9">
    <source>
        <dbReference type="Proteomes" id="UP000824091"/>
    </source>
</evidence>
<dbReference type="GO" id="GO:0005737">
    <property type="term" value="C:cytoplasm"/>
    <property type="evidence" value="ECO:0007669"/>
    <property type="project" value="UniProtKB-SubCell"/>
</dbReference>
<reference evidence="8" key="1">
    <citation type="submission" date="2020-10" db="EMBL/GenBank/DDBJ databases">
        <authorList>
            <person name="Gilroy R."/>
        </authorList>
    </citation>
    <scope>NUCLEOTIDE SEQUENCE</scope>
    <source>
        <strain evidence="8">11300</strain>
    </source>
</reference>
<dbReference type="InterPro" id="IPR036388">
    <property type="entry name" value="WH-like_DNA-bd_sf"/>
</dbReference>
<protein>
    <recommendedName>
        <fullName evidence="3 5">Regulatory protein RecX</fullName>
    </recommendedName>
</protein>
<gene>
    <name evidence="5" type="primary">recX</name>
    <name evidence="8" type="ORF">IAD16_06405</name>
</gene>
<evidence type="ECO:0000256" key="5">
    <source>
        <dbReference type="HAMAP-Rule" id="MF_01114"/>
    </source>
</evidence>
<accession>A0A9D1I6T3</accession>
<dbReference type="EMBL" id="DVMO01000092">
    <property type="protein sequence ID" value="HIU27990.1"/>
    <property type="molecule type" value="Genomic_DNA"/>
</dbReference>
<dbReference type="HAMAP" id="MF_01114">
    <property type="entry name" value="RecX"/>
    <property type="match status" value="1"/>
</dbReference>
<evidence type="ECO:0000313" key="8">
    <source>
        <dbReference type="EMBL" id="HIU27990.1"/>
    </source>
</evidence>
<evidence type="ECO:0000259" key="6">
    <source>
        <dbReference type="Pfam" id="PF02631"/>
    </source>
</evidence>
<comment type="similarity">
    <text evidence="2 5">Belongs to the RecX family.</text>
</comment>
<evidence type="ECO:0000256" key="4">
    <source>
        <dbReference type="ARBA" id="ARBA00022490"/>
    </source>
</evidence>
<comment type="subcellular location">
    <subcellularLocation>
        <location evidence="1 5">Cytoplasm</location>
    </subcellularLocation>
</comment>
<dbReference type="Proteomes" id="UP000824091">
    <property type="component" value="Unassembled WGS sequence"/>
</dbReference>
<feature type="domain" description="RecX first three-helical" evidence="7">
    <location>
        <begin position="6"/>
        <end position="45"/>
    </location>
</feature>
<proteinExistence type="inferred from homology"/>
<comment type="caution">
    <text evidence="8">The sequence shown here is derived from an EMBL/GenBank/DDBJ whole genome shotgun (WGS) entry which is preliminary data.</text>
</comment>
<reference evidence="8" key="2">
    <citation type="journal article" date="2021" name="PeerJ">
        <title>Extensive microbial diversity within the chicken gut microbiome revealed by metagenomics and culture.</title>
        <authorList>
            <person name="Gilroy R."/>
            <person name="Ravi A."/>
            <person name="Getino M."/>
            <person name="Pursley I."/>
            <person name="Horton D.L."/>
            <person name="Alikhan N.F."/>
            <person name="Baker D."/>
            <person name="Gharbi K."/>
            <person name="Hall N."/>
            <person name="Watson M."/>
            <person name="Adriaenssens E.M."/>
            <person name="Foster-Nyarko E."/>
            <person name="Jarju S."/>
            <person name="Secka A."/>
            <person name="Antonio M."/>
            <person name="Oren A."/>
            <person name="Chaudhuri R.R."/>
            <person name="La Ragione R."/>
            <person name="Hildebrand F."/>
            <person name="Pallen M.J."/>
        </authorList>
    </citation>
    <scope>NUCLEOTIDE SEQUENCE</scope>
    <source>
        <strain evidence="8">11300</strain>
    </source>
</reference>